<gene>
    <name evidence="8 10" type="primary">fusA</name>
    <name evidence="10" type="ORF">GCM10022279_31690</name>
</gene>
<feature type="binding site" evidence="8">
    <location>
        <begin position="142"/>
        <end position="145"/>
    </location>
    <ligand>
        <name>GTP</name>
        <dbReference type="ChEBI" id="CHEBI:37565"/>
    </ligand>
</feature>
<comment type="caution">
    <text evidence="10">The sequence shown here is derived from an EMBL/GenBank/DDBJ whole genome shotgun (WGS) entry which is preliminary data.</text>
</comment>
<dbReference type="SMART" id="SM00838">
    <property type="entry name" value="EFG_C"/>
    <property type="match status" value="1"/>
</dbReference>
<dbReference type="Pfam" id="PF03144">
    <property type="entry name" value="GTP_EFTU_D2"/>
    <property type="match status" value="1"/>
</dbReference>
<feature type="domain" description="Tr-type G" evidence="9">
    <location>
        <begin position="8"/>
        <end position="290"/>
    </location>
</feature>
<name>A0ABP7S173_9BURK</name>
<keyword evidence="6 8" id="KW-0342">GTP-binding</keyword>
<dbReference type="PROSITE" id="PS00301">
    <property type="entry name" value="G_TR_1"/>
    <property type="match status" value="1"/>
</dbReference>
<feature type="binding site" evidence="8">
    <location>
        <begin position="88"/>
        <end position="92"/>
    </location>
    <ligand>
        <name>GTP</name>
        <dbReference type="ChEBI" id="CHEBI:37565"/>
    </ligand>
</feature>
<keyword evidence="4 8" id="KW-0251">Elongation factor</keyword>
<dbReference type="InterPro" id="IPR004161">
    <property type="entry name" value="EFTu-like_2"/>
</dbReference>
<dbReference type="NCBIfam" id="TIGR00231">
    <property type="entry name" value="small_GTP"/>
    <property type="match status" value="1"/>
</dbReference>
<dbReference type="SUPFAM" id="SSF50447">
    <property type="entry name" value="Translation proteins"/>
    <property type="match status" value="1"/>
</dbReference>
<evidence type="ECO:0000256" key="5">
    <source>
        <dbReference type="ARBA" id="ARBA00022917"/>
    </source>
</evidence>
<dbReference type="NCBIfam" id="NF009381">
    <property type="entry name" value="PRK12740.1-5"/>
    <property type="match status" value="1"/>
</dbReference>
<dbReference type="Gene3D" id="3.40.50.300">
    <property type="entry name" value="P-loop containing nucleotide triphosphate hydrolases"/>
    <property type="match status" value="1"/>
</dbReference>
<evidence type="ECO:0000313" key="11">
    <source>
        <dbReference type="Proteomes" id="UP001501627"/>
    </source>
</evidence>
<dbReference type="PRINTS" id="PR00315">
    <property type="entry name" value="ELONGATNFCT"/>
</dbReference>
<proteinExistence type="inferred from homology"/>
<dbReference type="InterPro" id="IPR009000">
    <property type="entry name" value="Transl_B-barrel_sf"/>
</dbReference>
<dbReference type="InterPro" id="IPR035647">
    <property type="entry name" value="EFG_III/V"/>
</dbReference>
<dbReference type="InterPro" id="IPR047872">
    <property type="entry name" value="EFG_IV"/>
</dbReference>
<dbReference type="CDD" id="cd03713">
    <property type="entry name" value="EFG_mtEFG_C"/>
    <property type="match status" value="1"/>
</dbReference>
<comment type="similarity">
    <text evidence="1 8">Belongs to the TRAFAC class translation factor GTPase superfamily. Classic translation factor GTPase family. EF-G/EF-2 subfamily.</text>
</comment>
<dbReference type="InterPro" id="IPR014721">
    <property type="entry name" value="Ribsml_uS5_D2-typ_fold_subgr"/>
</dbReference>
<keyword evidence="8" id="KW-0963">Cytoplasm</keyword>
<dbReference type="InterPro" id="IPR005225">
    <property type="entry name" value="Small_GTP-bd"/>
</dbReference>
<dbReference type="InterPro" id="IPR000640">
    <property type="entry name" value="EFG_V-like"/>
</dbReference>
<sequence>MARKTPLERYRNIGISAHIDAGKTTTSERILFYTGVTHKLGEVHDGAATTDWMEQEQERGITITSSAVTCFWKGMDLSRPEHRINIIDTPGHVDFTIEVERSMRVLDGAVMVYCAVGGVQPQSETVWRQANKHKVPRLAFVNKMDRTGANFFKVYDQMKLRLNAHPVPVVVPIGAEDHFQGVVDLLKMKAIIWDEASQGMKFEYAEIPVDLVETCNKWRENMVESAAEASEELMNKYLEDGDLSEADIIAGIRQRTIATEIQPMLCGSAFKNKGVQRMLDAVLDFLPAPTDIPDVAGTDPDDEEKHLTRKPRDDEKFSALAFKLMTDPFVGQLTFIRVYSGVLSKGDTVYNAAKGKKERIGRIVQMHANERQEIDELRAGDIAACVGLKEVTTGDTLCDLDAHIMLERMVFPEPVIAQAVEPKSKADQEKMGIALSRLAAEDPSFRVRTDEESGQTIIAGMGELHLDIIVDRMKREFGVEANVGKPQVAYRETIRNTVKDVDGKFVRQSGGKGQYGHVVFRLEPNEPGKGFEFLDEIKGGVVPREYIPAVQKGVEEALTSGVLAGYPVVDVKVALTFGSYHDVDSSEQAFKMAAIFGFKEAARKANPVILEPMMAVEVETPEDYAGTVMGDLSSRRGMVQGMDDMVGGGKAIKAEVPLSEMFGYATQLRSMTQGRATYTMEFKHYAEAPRNVAEAIVAARAK</sequence>
<dbReference type="Gene3D" id="3.30.70.240">
    <property type="match status" value="1"/>
</dbReference>
<evidence type="ECO:0000313" key="10">
    <source>
        <dbReference type="EMBL" id="GAA4005238.1"/>
    </source>
</evidence>
<dbReference type="SUPFAM" id="SSF54211">
    <property type="entry name" value="Ribosomal protein S5 domain 2-like"/>
    <property type="match status" value="1"/>
</dbReference>
<dbReference type="CDD" id="cd01886">
    <property type="entry name" value="EF-G"/>
    <property type="match status" value="1"/>
</dbReference>
<evidence type="ECO:0000256" key="3">
    <source>
        <dbReference type="ARBA" id="ARBA00022741"/>
    </source>
</evidence>
<evidence type="ECO:0000256" key="4">
    <source>
        <dbReference type="ARBA" id="ARBA00022768"/>
    </source>
</evidence>
<dbReference type="InterPro" id="IPR004540">
    <property type="entry name" value="Transl_elong_EFG/EF2"/>
</dbReference>
<dbReference type="Pfam" id="PF00679">
    <property type="entry name" value="EFG_C"/>
    <property type="match status" value="1"/>
</dbReference>
<dbReference type="CDD" id="cd01434">
    <property type="entry name" value="EFG_mtEFG1_IV"/>
    <property type="match status" value="1"/>
</dbReference>
<dbReference type="InterPro" id="IPR009022">
    <property type="entry name" value="EFG_III"/>
</dbReference>
<dbReference type="InterPro" id="IPR041095">
    <property type="entry name" value="EFG_II"/>
</dbReference>
<dbReference type="Gene3D" id="3.30.230.10">
    <property type="match status" value="1"/>
</dbReference>
<dbReference type="InterPro" id="IPR035649">
    <property type="entry name" value="EFG_V"/>
</dbReference>
<dbReference type="NCBIfam" id="TIGR00484">
    <property type="entry name" value="EF-G"/>
    <property type="match status" value="1"/>
</dbReference>
<accession>A0ABP7S173</accession>
<dbReference type="InterPro" id="IPR005517">
    <property type="entry name" value="Transl_elong_EFG/EF2_IV"/>
</dbReference>
<dbReference type="EMBL" id="BAABBP010000043">
    <property type="protein sequence ID" value="GAA4005238.1"/>
    <property type="molecule type" value="Genomic_DNA"/>
</dbReference>
<dbReference type="Pfam" id="PF00009">
    <property type="entry name" value="GTP_EFTU"/>
    <property type="match status" value="1"/>
</dbReference>
<dbReference type="InterPro" id="IPR020568">
    <property type="entry name" value="Ribosomal_Su5_D2-typ_SF"/>
</dbReference>
<organism evidence="10 11">
    <name type="scientific">Comamonas faecalis</name>
    <dbReference type="NCBI Taxonomy" id="1387849"/>
    <lineage>
        <taxon>Bacteria</taxon>
        <taxon>Pseudomonadati</taxon>
        <taxon>Pseudomonadota</taxon>
        <taxon>Betaproteobacteria</taxon>
        <taxon>Burkholderiales</taxon>
        <taxon>Comamonadaceae</taxon>
        <taxon>Comamonas</taxon>
    </lineage>
</organism>
<dbReference type="PROSITE" id="PS51722">
    <property type="entry name" value="G_TR_2"/>
    <property type="match status" value="1"/>
</dbReference>
<dbReference type="CDD" id="cd16262">
    <property type="entry name" value="EFG_III"/>
    <property type="match status" value="1"/>
</dbReference>
<dbReference type="SUPFAM" id="SSF52540">
    <property type="entry name" value="P-loop containing nucleoside triphosphate hydrolases"/>
    <property type="match status" value="1"/>
</dbReference>
<dbReference type="CDD" id="cd04088">
    <property type="entry name" value="EFG_mtEFG_II"/>
    <property type="match status" value="1"/>
</dbReference>
<evidence type="ECO:0000259" key="9">
    <source>
        <dbReference type="PROSITE" id="PS51722"/>
    </source>
</evidence>
<dbReference type="InterPro" id="IPR000795">
    <property type="entry name" value="T_Tr_GTP-bd_dom"/>
</dbReference>
<dbReference type="PANTHER" id="PTHR43261:SF1">
    <property type="entry name" value="RIBOSOME-RELEASING FACTOR 2, MITOCHONDRIAL"/>
    <property type="match status" value="1"/>
</dbReference>
<dbReference type="InterPro" id="IPR027417">
    <property type="entry name" value="P-loop_NTPase"/>
</dbReference>
<dbReference type="Proteomes" id="UP001501627">
    <property type="component" value="Unassembled WGS sequence"/>
</dbReference>
<evidence type="ECO:0000256" key="8">
    <source>
        <dbReference type="HAMAP-Rule" id="MF_00054"/>
    </source>
</evidence>
<dbReference type="Pfam" id="PF03764">
    <property type="entry name" value="EFG_IV"/>
    <property type="match status" value="1"/>
</dbReference>
<comment type="function">
    <text evidence="7 8">Catalyzes the GTP-dependent ribosomal translocation step during translation elongation. During this step, the ribosome changes from the pre-translocational (PRE) to the post-translocational (POST) state as the newly formed A-site-bound peptidyl-tRNA and P-site-bound deacylated tRNA move to the P and E sites, respectively. Catalyzes the coordinated movement of the two tRNA molecules, the mRNA and conformational changes in the ribosome.</text>
</comment>
<evidence type="ECO:0000256" key="2">
    <source>
        <dbReference type="ARBA" id="ARBA00017872"/>
    </source>
</evidence>
<dbReference type="HAMAP" id="MF_00054_B">
    <property type="entry name" value="EF_G_EF_2_B"/>
    <property type="match status" value="1"/>
</dbReference>
<keyword evidence="5 8" id="KW-0648">Protein biosynthesis</keyword>
<dbReference type="Pfam" id="PF14492">
    <property type="entry name" value="EFG_III"/>
    <property type="match status" value="1"/>
</dbReference>
<dbReference type="Gene3D" id="2.40.30.10">
    <property type="entry name" value="Translation factors"/>
    <property type="match status" value="1"/>
</dbReference>
<dbReference type="SMART" id="SM00889">
    <property type="entry name" value="EFG_IV"/>
    <property type="match status" value="1"/>
</dbReference>
<evidence type="ECO:0000256" key="6">
    <source>
        <dbReference type="ARBA" id="ARBA00023134"/>
    </source>
</evidence>
<feature type="binding site" evidence="8">
    <location>
        <begin position="17"/>
        <end position="24"/>
    </location>
    <ligand>
        <name>GTP</name>
        <dbReference type="ChEBI" id="CHEBI:37565"/>
    </ligand>
</feature>
<dbReference type="RefSeq" id="WP_103046559.1">
    <property type="nucleotide sequence ID" value="NZ_BAABBP010000043.1"/>
</dbReference>
<dbReference type="SUPFAM" id="SSF54980">
    <property type="entry name" value="EF-G C-terminal domain-like"/>
    <property type="match status" value="2"/>
</dbReference>
<evidence type="ECO:0000256" key="7">
    <source>
        <dbReference type="ARBA" id="ARBA00024731"/>
    </source>
</evidence>
<keyword evidence="11" id="KW-1185">Reference proteome</keyword>
<protein>
    <recommendedName>
        <fullName evidence="2 8">Elongation factor G</fullName>
        <shortName evidence="8">EF-G</shortName>
    </recommendedName>
</protein>
<evidence type="ECO:0000256" key="1">
    <source>
        <dbReference type="ARBA" id="ARBA00005870"/>
    </source>
</evidence>
<dbReference type="GO" id="GO:0003746">
    <property type="term" value="F:translation elongation factor activity"/>
    <property type="evidence" value="ECO:0007669"/>
    <property type="project" value="UniProtKB-KW"/>
</dbReference>
<dbReference type="InterPro" id="IPR031157">
    <property type="entry name" value="G_TR_CS"/>
</dbReference>
<dbReference type="PANTHER" id="PTHR43261">
    <property type="entry name" value="TRANSLATION ELONGATION FACTOR G-RELATED"/>
    <property type="match status" value="1"/>
</dbReference>
<dbReference type="Gene3D" id="3.30.70.870">
    <property type="entry name" value="Elongation Factor G (Translational Gtpase), domain 3"/>
    <property type="match status" value="1"/>
</dbReference>
<keyword evidence="3 8" id="KW-0547">Nucleotide-binding</keyword>
<reference evidence="11" key="1">
    <citation type="journal article" date="2019" name="Int. J. Syst. Evol. Microbiol.">
        <title>The Global Catalogue of Microorganisms (GCM) 10K type strain sequencing project: providing services to taxonomists for standard genome sequencing and annotation.</title>
        <authorList>
            <consortium name="The Broad Institute Genomics Platform"/>
            <consortium name="The Broad Institute Genome Sequencing Center for Infectious Disease"/>
            <person name="Wu L."/>
            <person name="Ma J."/>
        </authorList>
    </citation>
    <scope>NUCLEOTIDE SEQUENCE [LARGE SCALE GENOMIC DNA]</scope>
    <source>
        <strain evidence="11">JCM 17561</strain>
    </source>
</reference>
<comment type="subcellular location">
    <subcellularLocation>
        <location evidence="8">Cytoplasm</location>
    </subcellularLocation>
</comment>